<evidence type="ECO:0000313" key="9">
    <source>
        <dbReference type="Proteomes" id="UP000694941"/>
    </source>
</evidence>
<feature type="transmembrane region" description="Helical" evidence="7">
    <location>
        <begin position="274"/>
        <end position="296"/>
    </location>
</feature>
<name>A0ABM1TCK0_LIMPO</name>
<evidence type="ECO:0000256" key="5">
    <source>
        <dbReference type="ARBA" id="ARBA00023136"/>
    </source>
</evidence>
<proteinExistence type="predicted"/>
<dbReference type="Pfam" id="PF00520">
    <property type="entry name" value="Ion_trans"/>
    <property type="match status" value="1"/>
</dbReference>
<dbReference type="InterPro" id="IPR018247">
    <property type="entry name" value="EF_Hand_1_Ca_BS"/>
</dbReference>
<dbReference type="PROSITE" id="PS50222">
    <property type="entry name" value="EF_HAND_2"/>
    <property type="match status" value="1"/>
</dbReference>
<dbReference type="SUPFAM" id="SSF47473">
    <property type="entry name" value="EF-hand"/>
    <property type="match status" value="1"/>
</dbReference>
<reference evidence="10" key="1">
    <citation type="submission" date="2025-08" db="UniProtKB">
        <authorList>
            <consortium name="RefSeq"/>
        </authorList>
    </citation>
    <scope>IDENTIFICATION</scope>
    <source>
        <tissue evidence="10">Muscle</tissue>
    </source>
</reference>
<feature type="region of interest" description="Disordered" evidence="6">
    <location>
        <begin position="436"/>
        <end position="458"/>
    </location>
</feature>
<gene>
    <name evidence="10" type="primary">LOC106469390</name>
</gene>
<evidence type="ECO:0000256" key="1">
    <source>
        <dbReference type="ARBA" id="ARBA00004141"/>
    </source>
</evidence>
<evidence type="ECO:0000256" key="6">
    <source>
        <dbReference type="SAM" id="MobiDB-lite"/>
    </source>
</evidence>
<feature type="domain" description="EF-hand" evidence="8">
    <location>
        <begin position="119"/>
        <end position="154"/>
    </location>
</feature>
<dbReference type="RefSeq" id="XP_022253606.1">
    <property type="nucleotide sequence ID" value="XM_022397898.1"/>
</dbReference>
<sequence>MKCILQYFSTLQGSFVNLFVLLTTANFPDIMMPAYAASRWSAIFFIVFLIIHLYFIMNMTLAVVYETFTWIEKDKFRKLLLHRRKACQHAFHLLVNRAHPTRISFRHFEGLMRHLKPKTCRRDIYLMFKTLDSSKTGYLTLDEFYQVYEVEALNWKAQKNETPWFSESCSPFLEIFSSIHQLVVSKWFNYLIIVVIIANGIWQIIEAAEISVTHHIKSTGTAGSWVAVGFIVGYISKQAADVKRAQKRLFRVKAKALYGCSKTKGVLNTVFRKYLYHLWCLTVTLFELMVVNNWFIIMDGYANVATEWSRIYFMLFYVVTMVVINIIIAFILEAFLFRIQYKQKMGDMDKDSLVRVDVSLTQAEVNFCNSQSNLSVSLLTHATHNLNEQRILFRGTRTRTKFSFSLKMYADEVKCWLQQVENEEREQREELLRRIQDQAHSRQQTSTSRDRSCRSFSM</sequence>
<evidence type="ECO:0000256" key="7">
    <source>
        <dbReference type="SAM" id="Phobius"/>
    </source>
</evidence>
<evidence type="ECO:0000256" key="2">
    <source>
        <dbReference type="ARBA" id="ARBA00022692"/>
    </source>
</evidence>
<dbReference type="PANTHER" id="PTHR46474:SF1">
    <property type="entry name" value="TWO PORE CHANNEL PROTEIN 1"/>
    <property type="match status" value="1"/>
</dbReference>
<feature type="transmembrane region" description="Helical" evidence="7">
    <location>
        <begin position="311"/>
        <end position="336"/>
    </location>
</feature>
<keyword evidence="2 7" id="KW-0812">Transmembrane</keyword>
<dbReference type="InterPro" id="IPR002048">
    <property type="entry name" value="EF_hand_dom"/>
</dbReference>
<dbReference type="Gene3D" id="1.10.287.70">
    <property type="match status" value="2"/>
</dbReference>
<dbReference type="PROSITE" id="PS00018">
    <property type="entry name" value="EF_HAND_1"/>
    <property type="match status" value="1"/>
</dbReference>
<protein>
    <submittedName>
        <fullName evidence="10">Two pore calcium channel protein 1-like</fullName>
    </submittedName>
</protein>
<keyword evidence="5 7" id="KW-0472">Membrane</keyword>
<keyword evidence="3" id="KW-0106">Calcium</keyword>
<feature type="transmembrane region" description="Helical" evidence="7">
    <location>
        <begin position="217"/>
        <end position="235"/>
    </location>
</feature>
<dbReference type="PANTHER" id="PTHR46474">
    <property type="entry name" value="TWO PORE CALCIUM CHANNEL PROTEIN 1"/>
    <property type="match status" value="1"/>
</dbReference>
<dbReference type="Proteomes" id="UP000694941">
    <property type="component" value="Unplaced"/>
</dbReference>
<evidence type="ECO:0000256" key="4">
    <source>
        <dbReference type="ARBA" id="ARBA00022989"/>
    </source>
</evidence>
<organism evidence="9 10">
    <name type="scientific">Limulus polyphemus</name>
    <name type="common">Atlantic horseshoe crab</name>
    <dbReference type="NCBI Taxonomy" id="6850"/>
    <lineage>
        <taxon>Eukaryota</taxon>
        <taxon>Metazoa</taxon>
        <taxon>Ecdysozoa</taxon>
        <taxon>Arthropoda</taxon>
        <taxon>Chelicerata</taxon>
        <taxon>Merostomata</taxon>
        <taxon>Xiphosura</taxon>
        <taxon>Limulidae</taxon>
        <taxon>Limulus</taxon>
    </lineage>
</organism>
<dbReference type="GeneID" id="106469390"/>
<feature type="transmembrane region" description="Helical" evidence="7">
    <location>
        <begin position="187"/>
        <end position="205"/>
    </location>
</feature>
<feature type="transmembrane region" description="Helical" evidence="7">
    <location>
        <begin position="40"/>
        <end position="68"/>
    </location>
</feature>
<evidence type="ECO:0000259" key="8">
    <source>
        <dbReference type="PROSITE" id="PS50222"/>
    </source>
</evidence>
<dbReference type="Gene3D" id="1.10.238.10">
    <property type="entry name" value="EF-hand"/>
    <property type="match status" value="1"/>
</dbReference>
<feature type="compositionally biased region" description="Basic and acidic residues" evidence="6">
    <location>
        <begin position="448"/>
        <end position="458"/>
    </location>
</feature>
<keyword evidence="9" id="KW-1185">Reference proteome</keyword>
<feature type="transmembrane region" description="Helical" evidence="7">
    <location>
        <begin position="7"/>
        <end position="28"/>
    </location>
</feature>
<evidence type="ECO:0000256" key="3">
    <source>
        <dbReference type="ARBA" id="ARBA00022837"/>
    </source>
</evidence>
<dbReference type="InterPro" id="IPR005821">
    <property type="entry name" value="Ion_trans_dom"/>
</dbReference>
<accession>A0ABM1TCK0</accession>
<dbReference type="InterPro" id="IPR011992">
    <property type="entry name" value="EF-hand-dom_pair"/>
</dbReference>
<keyword evidence="4 7" id="KW-1133">Transmembrane helix</keyword>
<comment type="subcellular location">
    <subcellularLocation>
        <location evidence="1">Membrane</location>
        <topology evidence="1">Multi-pass membrane protein</topology>
    </subcellularLocation>
</comment>
<dbReference type="InterPro" id="IPR028801">
    <property type="entry name" value="TPC1_animal"/>
</dbReference>
<evidence type="ECO:0000313" key="10">
    <source>
        <dbReference type="RefSeq" id="XP_022253606.1"/>
    </source>
</evidence>